<name>A0ABV3FTD8_9NOCA</name>
<dbReference type="RefSeq" id="WP_357783255.1">
    <property type="nucleotide sequence ID" value="NZ_JBFAKC010000005.1"/>
</dbReference>
<keyword evidence="3" id="KW-1185">Reference proteome</keyword>
<feature type="region of interest" description="Disordered" evidence="1">
    <location>
        <begin position="77"/>
        <end position="100"/>
    </location>
</feature>
<evidence type="ECO:0000313" key="2">
    <source>
        <dbReference type="EMBL" id="MEV0708466.1"/>
    </source>
</evidence>
<dbReference type="Proteomes" id="UP001551695">
    <property type="component" value="Unassembled WGS sequence"/>
</dbReference>
<sequence length="100" mass="11256">MSALDHTPCVETVEAIFDSTVYSYLRERCAKTTSRLSSAFARERAVECLDDCESGTRRVGITHADLSIRGVRERLGRIAEDPTEDDDNRQAARNRISLDH</sequence>
<comment type="caution">
    <text evidence="2">The sequence shown here is derived from an EMBL/GenBank/DDBJ whole genome shotgun (WGS) entry which is preliminary data.</text>
</comment>
<dbReference type="EMBL" id="JBFAKC010000005">
    <property type="protein sequence ID" value="MEV0708466.1"/>
    <property type="molecule type" value="Genomic_DNA"/>
</dbReference>
<proteinExistence type="predicted"/>
<protein>
    <submittedName>
        <fullName evidence="2">Uncharacterized protein</fullName>
    </submittedName>
</protein>
<organism evidence="2 3">
    <name type="scientific">Nocardia aurea</name>
    <dbReference type="NCBI Taxonomy" id="2144174"/>
    <lineage>
        <taxon>Bacteria</taxon>
        <taxon>Bacillati</taxon>
        <taxon>Actinomycetota</taxon>
        <taxon>Actinomycetes</taxon>
        <taxon>Mycobacteriales</taxon>
        <taxon>Nocardiaceae</taxon>
        <taxon>Nocardia</taxon>
    </lineage>
</organism>
<reference evidence="2 3" key="1">
    <citation type="submission" date="2024-06" db="EMBL/GenBank/DDBJ databases">
        <title>The Natural Products Discovery Center: Release of the First 8490 Sequenced Strains for Exploring Actinobacteria Biosynthetic Diversity.</title>
        <authorList>
            <person name="Kalkreuter E."/>
            <person name="Kautsar S.A."/>
            <person name="Yang D."/>
            <person name="Bader C.D."/>
            <person name="Teijaro C.N."/>
            <person name="Fluegel L."/>
            <person name="Davis C.M."/>
            <person name="Simpson J.R."/>
            <person name="Lauterbach L."/>
            <person name="Steele A.D."/>
            <person name="Gui C."/>
            <person name="Meng S."/>
            <person name="Li G."/>
            <person name="Viehrig K."/>
            <person name="Ye F."/>
            <person name="Su P."/>
            <person name="Kiefer A.F."/>
            <person name="Nichols A."/>
            <person name="Cepeda A.J."/>
            <person name="Yan W."/>
            <person name="Fan B."/>
            <person name="Jiang Y."/>
            <person name="Adhikari A."/>
            <person name="Zheng C.-J."/>
            <person name="Schuster L."/>
            <person name="Cowan T.M."/>
            <person name="Smanski M.J."/>
            <person name="Chevrette M.G."/>
            <person name="De Carvalho L.P.S."/>
            <person name="Shen B."/>
        </authorList>
    </citation>
    <scope>NUCLEOTIDE SEQUENCE [LARGE SCALE GENOMIC DNA]</scope>
    <source>
        <strain evidence="2 3">NPDC050403</strain>
    </source>
</reference>
<evidence type="ECO:0000313" key="3">
    <source>
        <dbReference type="Proteomes" id="UP001551695"/>
    </source>
</evidence>
<gene>
    <name evidence="2" type="ORF">AB0I48_12945</name>
</gene>
<evidence type="ECO:0000256" key="1">
    <source>
        <dbReference type="SAM" id="MobiDB-lite"/>
    </source>
</evidence>
<accession>A0ABV3FTD8</accession>